<feature type="compositionally biased region" description="Pro residues" evidence="1">
    <location>
        <begin position="313"/>
        <end position="363"/>
    </location>
</feature>
<sequence length="406" mass="42743">MSAIAAVPGLSQLLTWPTEHLTQAADHWEAVGSSSYALANQVWRDSLSVDWQGEAAQALRTGTHADMMATSRAADQLLLAAKVARNGATDLYGARSRLRYAVEDADAAGFDVGQDLSVADRSYGASATIRAARQAQAQAFAADIRQRAAQLVALDQQVAGKVTAATAGIRDTFPPDPGAATSPHEPEVRAVDNHTFQRDPPPPGSTDNPFAGWTEEQKAQVATEIAHGHALDHFPGKTPEDLARWIYDAMNDPDTRVGTSIKSGGLALLRDGQVVFINPKDGDYGTAFVPKSRPGDSWRTPLEYFEQTTRAPEPLPPPAPGRLPPVAPGEMAPPSPGSAPVPVPRPAPPLESPPAPKGPPPVKPGGGFGGGPAVPFGPRLEPPPHAGHNHPPVIGDMDPDPWDHGE</sequence>
<dbReference type="Proteomes" id="UP000003653">
    <property type="component" value="Unassembled WGS sequence"/>
</dbReference>
<dbReference type="EMBL" id="ADNV01000067">
    <property type="protein sequence ID" value="EFG79545.1"/>
    <property type="molecule type" value="Genomic_DNA"/>
</dbReference>
<comment type="caution">
    <text evidence="2">The sequence shown here is derived from an EMBL/GenBank/DDBJ whole genome shotgun (WGS) entry which is preliminary data.</text>
</comment>
<accession>D5P2X8</accession>
<name>D5P2X8_9MYCO</name>
<dbReference type="HOGENOM" id="CLU_062806_0_0_11"/>
<dbReference type="eggNOG" id="ENOG5032BHS">
    <property type="taxonomic scope" value="Bacteria"/>
</dbReference>
<reference evidence="2 3" key="1">
    <citation type="submission" date="2010-04" db="EMBL/GenBank/DDBJ databases">
        <authorList>
            <person name="Muzny D."/>
            <person name="Qin X."/>
            <person name="Deng J."/>
            <person name="Jiang H."/>
            <person name="Liu Y."/>
            <person name="Qu J."/>
            <person name="Song X.-Z."/>
            <person name="Zhang L."/>
            <person name="Thornton R."/>
            <person name="Coyle M."/>
            <person name="Francisco L."/>
            <person name="Jackson L."/>
            <person name="Javaid M."/>
            <person name="Korchina V."/>
            <person name="Kovar C."/>
            <person name="Mata R."/>
            <person name="Mathew T."/>
            <person name="Ngo R."/>
            <person name="Nguyen L."/>
            <person name="Nguyen N."/>
            <person name="Okwuonu G."/>
            <person name="Ongeri F."/>
            <person name="Pham C."/>
            <person name="Simmons D."/>
            <person name="Wilczek-Boney K."/>
            <person name="Hale W."/>
            <person name="Jakkamsetti A."/>
            <person name="Pham P."/>
            <person name="Ruth R."/>
            <person name="San Lucas F."/>
            <person name="Warren J."/>
            <person name="Zhang J."/>
            <person name="Zhao Z."/>
            <person name="Zhou C."/>
            <person name="Zhu D."/>
            <person name="Lee S."/>
            <person name="Bess C."/>
            <person name="Blankenburg K."/>
            <person name="Forbes L."/>
            <person name="Fu Q."/>
            <person name="Gubbala S."/>
            <person name="Hirani K."/>
            <person name="Jayaseelan J.C."/>
            <person name="Lara F."/>
            <person name="Munidasa M."/>
            <person name="Palculict T."/>
            <person name="Patil S."/>
            <person name="Pu L.-L."/>
            <person name="Saada N."/>
            <person name="Tang L."/>
            <person name="Weissenberger G."/>
            <person name="Zhu Y."/>
            <person name="Hemphill L."/>
            <person name="Shang Y."/>
            <person name="Youmans B."/>
            <person name="Ayvaz T."/>
            <person name="Ross M."/>
            <person name="Santibanez J."/>
            <person name="Aqrawi P."/>
            <person name="Gross S."/>
            <person name="Joshi V."/>
            <person name="Fowler G."/>
            <person name="Nazareth L."/>
            <person name="Reid J."/>
            <person name="Worley K."/>
            <person name="Petrosino J."/>
            <person name="Highlander S."/>
            <person name="Gibbs R."/>
        </authorList>
    </citation>
    <scope>NUCLEOTIDE SEQUENCE [LARGE SCALE GENOMIC DNA]</scope>
    <source>
        <strain evidence="2 3">ATCC BAA-614</strain>
    </source>
</reference>
<organism evidence="2 3">
    <name type="scientific">Mycobacterium parascrofulaceum ATCC BAA-614</name>
    <dbReference type="NCBI Taxonomy" id="525368"/>
    <lineage>
        <taxon>Bacteria</taxon>
        <taxon>Bacillati</taxon>
        <taxon>Actinomycetota</taxon>
        <taxon>Actinomycetes</taxon>
        <taxon>Mycobacteriales</taxon>
        <taxon>Mycobacteriaceae</taxon>
        <taxon>Mycobacterium</taxon>
        <taxon>Mycobacterium simiae complex</taxon>
    </lineage>
</organism>
<dbReference type="AlphaFoldDB" id="D5P2X8"/>
<feature type="region of interest" description="Disordered" evidence="1">
    <location>
        <begin position="309"/>
        <end position="406"/>
    </location>
</feature>
<keyword evidence="3" id="KW-1185">Reference proteome</keyword>
<proteinExistence type="predicted"/>
<protein>
    <recommendedName>
        <fullName evidence="4">Transmembrane protein</fullName>
    </recommendedName>
</protein>
<gene>
    <name evidence="2" type="ORF">HMPREF0591_0522</name>
</gene>
<evidence type="ECO:0000313" key="2">
    <source>
        <dbReference type="EMBL" id="EFG79545.1"/>
    </source>
</evidence>
<evidence type="ECO:0000313" key="3">
    <source>
        <dbReference type="Proteomes" id="UP000003653"/>
    </source>
</evidence>
<evidence type="ECO:0008006" key="4">
    <source>
        <dbReference type="Google" id="ProtNLM"/>
    </source>
</evidence>
<evidence type="ECO:0000256" key="1">
    <source>
        <dbReference type="SAM" id="MobiDB-lite"/>
    </source>
</evidence>